<dbReference type="InterPro" id="IPR053150">
    <property type="entry name" value="Teicoplanin_resist-assoc"/>
</dbReference>
<comment type="subcellular location">
    <subcellularLocation>
        <location evidence="1">Membrane</location>
        <topology evidence="1">Multi-pass membrane protein</topology>
    </subcellularLocation>
</comment>
<gene>
    <name evidence="8" type="ORF">CSCA_1890</name>
</gene>
<proteinExistence type="predicted"/>
<feature type="domain" description="VanZ-like" evidence="6">
    <location>
        <begin position="48"/>
        <end position="192"/>
    </location>
</feature>
<dbReference type="STRING" id="1548.CSCA_1890"/>
<keyword evidence="3 5" id="KW-1133">Transmembrane helix</keyword>
<dbReference type="InterPro" id="IPR010432">
    <property type="entry name" value="RDD"/>
</dbReference>
<dbReference type="GO" id="GO:0016020">
    <property type="term" value="C:membrane"/>
    <property type="evidence" value="ECO:0007669"/>
    <property type="project" value="UniProtKB-SubCell"/>
</dbReference>
<feature type="transmembrane region" description="Helical" evidence="5">
    <location>
        <begin position="290"/>
        <end position="309"/>
    </location>
</feature>
<reference evidence="8 9" key="1">
    <citation type="journal article" date="2015" name="J. Biotechnol.">
        <title>Complete genome sequence of a malodorant-producing acetogen, Clostridium scatologenes ATCC 25775(T).</title>
        <authorList>
            <person name="Zhu Z."/>
            <person name="Guo T."/>
            <person name="Zheng H."/>
            <person name="Song T."/>
            <person name="Ouyang P."/>
            <person name="Xie J."/>
        </authorList>
    </citation>
    <scope>NUCLEOTIDE SEQUENCE [LARGE SCALE GENOMIC DNA]</scope>
    <source>
        <strain evidence="8 9">ATCC 25775</strain>
    </source>
</reference>
<keyword evidence="9" id="KW-1185">Reference proteome</keyword>
<evidence type="ECO:0000256" key="1">
    <source>
        <dbReference type="ARBA" id="ARBA00004141"/>
    </source>
</evidence>
<keyword evidence="4 5" id="KW-0472">Membrane</keyword>
<dbReference type="EMBL" id="CP009933">
    <property type="protein sequence ID" value="AKA69015.1"/>
    <property type="molecule type" value="Genomic_DNA"/>
</dbReference>
<evidence type="ECO:0000313" key="9">
    <source>
        <dbReference type="Proteomes" id="UP000033115"/>
    </source>
</evidence>
<dbReference type="KEGG" id="csq:CSCA_1890"/>
<dbReference type="Proteomes" id="UP000033115">
    <property type="component" value="Chromosome"/>
</dbReference>
<feature type="domain" description="RDD" evidence="7">
    <location>
        <begin position="218"/>
        <end position="354"/>
    </location>
</feature>
<feature type="transmembrane region" description="Helical" evidence="5">
    <location>
        <begin position="113"/>
        <end position="135"/>
    </location>
</feature>
<feature type="transmembrane region" description="Helical" evidence="5">
    <location>
        <begin position="43"/>
        <end position="63"/>
    </location>
</feature>
<feature type="transmembrane region" description="Helical" evidence="5">
    <location>
        <begin position="6"/>
        <end position="31"/>
    </location>
</feature>
<evidence type="ECO:0000259" key="6">
    <source>
        <dbReference type="Pfam" id="PF04892"/>
    </source>
</evidence>
<dbReference type="PIRSF" id="PIRSF031578">
    <property type="entry name" value="Uncharacterised_Vanz_RDD-cont"/>
    <property type="match status" value="1"/>
</dbReference>
<dbReference type="HOGENOM" id="CLU_042608_1_0_9"/>
<feature type="transmembrane region" description="Helical" evidence="5">
    <location>
        <begin position="142"/>
        <end position="165"/>
    </location>
</feature>
<evidence type="ECO:0000256" key="5">
    <source>
        <dbReference type="SAM" id="Phobius"/>
    </source>
</evidence>
<dbReference type="Pfam" id="PF04892">
    <property type="entry name" value="VanZ"/>
    <property type="match status" value="1"/>
</dbReference>
<feature type="transmembrane region" description="Helical" evidence="5">
    <location>
        <begin position="321"/>
        <end position="343"/>
    </location>
</feature>
<feature type="transmembrane region" description="Helical" evidence="5">
    <location>
        <begin position="177"/>
        <end position="198"/>
    </location>
</feature>
<evidence type="ECO:0000256" key="4">
    <source>
        <dbReference type="ARBA" id="ARBA00023136"/>
    </source>
</evidence>
<dbReference type="InterPro" id="IPR021192">
    <property type="entry name" value="UCP031578_Vanz/RDD"/>
</dbReference>
<dbReference type="InterPro" id="IPR006976">
    <property type="entry name" value="VanZ-like"/>
</dbReference>
<protein>
    <submittedName>
        <fullName evidence="8">VanZ family protein</fullName>
    </submittedName>
</protein>
<evidence type="ECO:0000313" key="8">
    <source>
        <dbReference type="EMBL" id="AKA69015.1"/>
    </source>
</evidence>
<feature type="transmembrane region" description="Helical" evidence="5">
    <location>
        <begin position="218"/>
        <end position="239"/>
    </location>
</feature>
<organism evidence="8 9">
    <name type="scientific">Clostridium scatologenes</name>
    <dbReference type="NCBI Taxonomy" id="1548"/>
    <lineage>
        <taxon>Bacteria</taxon>
        <taxon>Bacillati</taxon>
        <taxon>Bacillota</taxon>
        <taxon>Clostridia</taxon>
        <taxon>Eubacteriales</taxon>
        <taxon>Clostridiaceae</taxon>
        <taxon>Clostridium</taxon>
    </lineage>
</organism>
<dbReference type="RefSeq" id="WP_029161800.1">
    <property type="nucleotide sequence ID" value="NZ_CP009933.1"/>
</dbReference>
<feature type="transmembrane region" description="Helical" evidence="5">
    <location>
        <begin position="245"/>
        <end position="269"/>
    </location>
</feature>
<sequence length="362" mass="42348">MSEYIIPIKAAVITFPIFAALFTLPFLIYQYRKHGYVNYYRALFLYSFLLYLITAYYLIILPLPKTHDVLSLQKPGTKHTQLIPFTFILDILRETKVQIAKPSTYFHLFKERAFLQAAFNVILLLPLGIYLNYYFKKSLKKIVLISFCVSLFFELTQLSAVYGFYNAPYRTFDVDDLMLNTLGGYLGYVISPAFMKLLPNISKLDESVQLEQITIGFIRRFLAFIFDWGIFIILSIITLGHLKMYIFVFIYFILITYFTNGSTFGKWILRIKITGKDKKLKFKEVFIRYGALYYGFFGVNYMVFIGNILNRSILTSCLNYILMILVFLLNLAVIRNVTVHFFSKDKKLFYDKMSGTRLIVAD</sequence>
<dbReference type="PANTHER" id="PTHR36834">
    <property type="entry name" value="MEMBRANE PROTEIN-RELATED"/>
    <property type="match status" value="1"/>
</dbReference>
<dbReference type="AlphaFoldDB" id="A0A0E3M7N2"/>
<evidence type="ECO:0000259" key="7">
    <source>
        <dbReference type="Pfam" id="PF06271"/>
    </source>
</evidence>
<dbReference type="Pfam" id="PF06271">
    <property type="entry name" value="RDD"/>
    <property type="match status" value="1"/>
</dbReference>
<evidence type="ECO:0000256" key="2">
    <source>
        <dbReference type="ARBA" id="ARBA00022692"/>
    </source>
</evidence>
<keyword evidence="2 5" id="KW-0812">Transmembrane</keyword>
<dbReference type="PANTHER" id="PTHR36834:SF1">
    <property type="entry name" value="INTEGRAL MEMBRANE PROTEIN"/>
    <property type="match status" value="1"/>
</dbReference>
<evidence type="ECO:0000256" key="3">
    <source>
        <dbReference type="ARBA" id="ARBA00022989"/>
    </source>
</evidence>
<accession>A0A0E3M7N2</accession>
<name>A0A0E3M7N2_CLOSL</name>